<dbReference type="SUPFAM" id="SSF69593">
    <property type="entry name" value="Glycerol-3-phosphate (1)-acyltransferase"/>
    <property type="match status" value="1"/>
</dbReference>
<keyword evidence="4" id="KW-0472">Membrane</keyword>
<dbReference type="KEGG" id="mbat:BN1208_1097"/>
<dbReference type="PANTHER" id="PTHR10434">
    <property type="entry name" value="1-ACYL-SN-GLYCEROL-3-PHOSPHATE ACYLTRANSFERASE"/>
    <property type="match status" value="1"/>
</dbReference>
<evidence type="ECO:0000256" key="3">
    <source>
        <dbReference type="ARBA" id="ARBA00023315"/>
    </source>
</evidence>
<dbReference type="EMBL" id="LN827929">
    <property type="protein sequence ID" value="CEZ19978.1"/>
    <property type="molecule type" value="Genomic_DNA"/>
</dbReference>
<dbReference type="InterPro" id="IPR002123">
    <property type="entry name" value="Plipid/glycerol_acylTrfase"/>
</dbReference>
<evidence type="ECO:0000259" key="5">
    <source>
        <dbReference type="SMART" id="SM00563"/>
    </source>
</evidence>
<reference evidence="7" key="1">
    <citation type="submission" date="2014-12" db="EMBL/GenBank/DDBJ databases">
        <authorList>
            <person name="Salcher M.M."/>
        </authorList>
    </citation>
    <scope>NUCLEOTIDE SEQUENCE [LARGE SCALE GENOMIC DNA]</scope>
    <source>
        <strain evidence="7">MMS-10A-171</strain>
    </source>
</reference>
<name>A0A0D6EXJ2_9PROT</name>
<dbReference type="GO" id="GO:0003841">
    <property type="term" value="F:1-acylglycerol-3-phosphate O-acyltransferase activity"/>
    <property type="evidence" value="ECO:0007669"/>
    <property type="project" value="TreeGrafter"/>
</dbReference>
<dbReference type="PANTHER" id="PTHR10434:SF40">
    <property type="entry name" value="1-ACYL-SN-GLYCEROL-3-PHOSPHATE ACYLTRANSFERASE"/>
    <property type="match status" value="1"/>
</dbReference>
<accession>A0A0D6EXJ2</accession>
<evidence type="ECO:0000313" key="6">
    <source>
        <dbReference type="EMBL" id="CEZ19978.1"/>
    </source>
</evidence>
<evidence type="ECO:0000256" key="2">
    <source>
        <dbReference type="ARBA" id="ARBA00022679"/>
    </source>
</evidence>
<dbReference type="GO" id="GO:0006654">
    <property type="term" value="P:phosphatidic acid biosynthetic process"/>
    <property type="evidence" value="ECO:0007669"/>
    <property type="project" value="TreeGrafter"/>
</dbReference>
<dbReference type="Proteomes" id="UP000064007">
    <property type="component" value="Chromosome 1"/>
</dbReference>
<feature type="domain" description="Phospholipid/glycerol acyltransferase" evidence="5">
    <location>
        <begin position="71"/>
        <end position="185"/>
    </location>
</feature>
<keyword evidence="7" id="KW-1185">Reference proteome</keyword>
<protein>
    <submittedName>
        <fullName evidence="6">Phospholipid and glycerol acyltransferase (From 'motifs_6.msf')</fullName>
    </submittedName>
</protein>
<gene>
    <name evidence="6" type="ORF">BN1208_1097</name>
</gene>
<proteinExistence type="predicted"/>
<evidence type="ECO:0000256" key="1">
    <source>
        <dbReference type="ARBA" id="ARBA00005189"/>
    </source>
</evidence>
<evidence type="ECO:0000256" key="4">
    <source>
        <dbReference type="SAM" id="Phobius"/>
    </source>
</evidence>
<dbReference type="Pfam" id="PF01553">
    <property type="entry name" value="Acyltransferase"/>
    <property type="match status" value="1"/>
</dbReference>
<dbReference type="CDD" id="cd07989">
    <property type="entry name" value="LPLAT_AGPAT-like"/>
    <property type="match status" value="1"/>
</dbReference>
<evidence type="ECO:0000313" key="7">
    <source>
        <dbReference type="Proteomes" id="UP000064007"/>
    </source>
</evidence>
<dbReference type="STRING" id="1581557.BN1208_1097"/>
<keyword evidence="3 6" id="KW-0012">Acyltransferase</keyword>
<organism evidence="6 7">
    <name type="scientific">Candidatus Methylopumilus planktonicus</name>
    <dbReference type="NCBI Taxonomy" id="1581557"/>
    <lineage>
        <taxon>Bacteria</taxon>
        <taxon>Pseudomonadati</taxon>
        <taxon>Pseudomonadota</taxon>
        <taxon>Betaproteobacteria</taxon>
        <taxon>Nitrosomonadales</taxon>
        <taxon>Methylophilaceae</taxon>
        <taxon>Candidatus Methylopumilus</taxon>
    </lineage>
</organism>
<dbReference type="OrthoDB" id="9812274at2"/>
<dbReference type="SMART" id="SM00563">
    <property type="entry name" value="PlsC"/>
    <property type="match status" value="1"/>
</dbReference>
<keyword evidence="2 6" id="KW-0808">Transferase</keyword>
<sequence>MLYLRSIIFLIGMWIFTIPFTLVSLLTFTFPAITRYKFISIWAKTMLYWLRISCNLNFVVKGEQNIGSTASIVLSKHQSAWETLAFQKIFPPQVWVLKKELLWVPFFGWGLAMTSPIAINRKAGRKSLEQILTQGLDRLKKGFWIVMFPEGTRTHPGQKGKYHIGGAWVASKTNTQVIPVAHNAGLFWPKNSILKKPGTIQVSIGEAIDVKNKNPDEIIRLTENWIEKEVLHLND</sequence>
<dbReference type="HOGENOM" id="CLU_027938_5_0_4"/>
<keyword evidence="4" id="KW-0812">Transmembrane</keyword>
<comment type="pathway">
    <text evidence="1">Lipid metabolism.</text>
</comment>
<dbReference type="AlphaFoldDB" id="A0A0D6EXJ2"/>
<dbReference type="RefSeq" id="WP_046488645.1">
    <property type="nucleotide sequence ID" value="NZ_LN827929.1"/>
</dbReference>
<feature type="transmembrane region" description="Helical" evidence="4">
    <location>
        <begin position="7"/>
        <end position="30"/>
    </location>
</feature>
<keyword evidence="4" id="KW-1133">Transmembrane helix</keyword>